<comment type="caution">
    <text evidence="1">The sequence shown here is derived from an EMBL/GenBank/DDBJ whole genome shotgun (WGS) entry which is preliminary data.</text>
</comment>
<evidence type="ECO:0000313" key="1">
    <source>
        <dbReference type="EMBL" id="TDQ11251.1"/>
    </source>
</evidence>
<accession>A0A4R6T1P4</accession>
<keyword evidence="2" id="KW-1185">Reference proteome</keyword>
<gene>
    <name evidence="1" type="ORF">ATK78_0369</name>
</gene>
<proteinExistence type="predicted"/>
<organism evidence="1 2">
    <name type="scientific">Pedobacter metabolipauper</name>
    <dbReference type="NCBI Taxonomy" id="425513"/>
    <lineage>
        <taxon>Bacteria</taxon>
        <taxon>Pseudomonadati</taxon>
        <taxon>Bacteroidota</taxon>
        <taxon>Sphingobacteriia</taxon>
        <taxon>Sphingobacteriales</taxon>
        <taxon>Sphingobacteriaceae</taxon>
        <taxon>Pedobacter</taxon>
    </lineage>
</organism>
<evidence type="ECO:0008006" key="3">
    <source>
        <dbReference type="Google" id="ProtNLM"/>
    </source>
</evidence>
<evidence type="ECO:0000313" key="2">
    <source>
        <dbReference type="Proteomes" id="UP000295620"/>
    </source>
</evidence>
<dbReference type="AlphaFoldDB" id="A0A4R6T1P4"/>
<sequence length="176" mass="18777">MKQILVILTLFLIFPLVTLAQKGSNFLQLSGQAAIPTSDLSDVVKTGFGGALKGMYGFSSKPQYLTIEAGYNRFAVKGLSSSTSAHYSALPVYAGYRANLSGVILETQAGVSFNRIAGSGLGGSASANQTAFGWALTAGYIFKDLELDVRYQSSEGDDDTYIIRFVGIRLGYNFAL</sequence>
<dbReference type="OrthoDB" id="764246at2"/>
<dbReference type="Proteomes" id="UP000295620">
    <property type="component" value="Unassembled WGS sequence"/>
</dbReference>
<protein>
    <recommendedName>
        <fullName evidence="3">Outer membrane protein with beta-barrel domain</fullName>
    </recommendedName>
</protein>
<dbReference type="EMBL" id="SNYC01000003">
    <property type="protein sequence ID" value="TDQ11251.1"/>
    <property type="molecule type" value="Genomic_DNA"/>
</dbReference>
<name>A0A4R6T1P4_9SPHI</name>
<dbReference type="RefSeq" id="WP_133574341.1">
    <property type="nucleotide sequence ID" value="NZ_SNYC01000003.1"/>
</dbReference>
<dbReference type="SUPFAM" id="SSF56925">
    <property type="entry name" value="OMPA-like"/>
    <property type="match status" value="1"/>
</dbReference>
<dbReference type="InterPro" id="IPR011250">
    <property type="entry name" value="OMP/PagP_B-barrel"/>
</dbReference>
<reference evidence="1 2" key="1">
    <citation type="submission" date="2019-03" db="EMBL/GenBank/DDBJ databases">
        <title>Genomic Encyclopedia of Archaeal and Bacterial Type Strains, Phase II (KMG-II): from individual species to whole genera.</title>
        <authorList>
            <person name="Goeker M."/>
        </authorList>
    </citation>
    <scope>NUCLEOTIDE SEQUENCE [LARGE SCALE GENOMIC DNA]</scope>
    <source>
        <strain evidence="1 2">DSM 19035</strain>
    </source>
</reference>